<reference evidence="1" key="1">
    <citation type="submission" date="2019-12" db="EMBL/GenBank/DDBJ databases">
        <title>Genome sequencing and annotation of Brassica cretica.</title>
        <authorList>
            <person name="Studholme D.J."/>
            <person name="Sarris P.F."/>
        </authorList>
    </citation>
    <scope>NUCLEOTIDE SEQUENCE</scope>
    <source>
        <strain evidence="1">PFS-001/15</strain>
        <tissue evidence="1">Leaf</tissue>
    </source>
</reference>
<protein>
    <submittedName>
        <fullName evidence="1">Uncharacterized protein</fullName>
    </submittedName>
</protein>
<sequence length="103" mass="11245">MASDGFGSVWVFRDRRNLTTVHCLFVAKQPDSSVLCSYDGTGVEPYNLRFRQPVVIARPGLGLPCFAGPLVGVAFGTVCGPSDCSPVANSLDYFSCCKYRWQD</sequence>
<evidence type="ECO:0000313" key="1">
    <source>
        <dbReference type="EMBL" id="KAF2582424.1"/>
    </source>
</evidence>
<proteinExistence type="predicted"/>
<organism evidence="1 2">
    <name type="scientific">Brassica cretica</name>
    <name type="common">Mustard</name>
    <dbReference type="NCBI Taxonomy" id="69181"/>
    <lineage>
        <taxon>Eukaryota</taxon>
        <taxon>Viridiplantae</taxon>
        <taxon>Streptophyta</taxon>
        <taxon>Embryophyta</taxon>
        <taxon>Tracheophyta</taxon>
        <taxon>Spermatophyta</taxon>
        <taxon>Magnoliopsida</taxon>
        <taxon>eudicotyledons</taxon>
        <taxon>Gunneridae</taxon>
        <taxon>Pentapetalae</taxon>
        <taxon>rosids</taxon>
        <taxon>malvids</taxon>
        <taxon>Brassicales</taxon>
        <taxon>Brassicaceae</taxon>
        <taxon>Brassiceae</taxon>
        <taxon>Brassica</taxon>
    </lineage>
</organism>
<dbReference type="Proteomes" id="UP000712281">
    <property type="component" value="Unassembled WGS sequence"/>
</dbReference>
<evidence type="ECO:0000313" key="2">
    <source>
        <dbReference type="Proteomes" id="UP000712281"/>
    </source>
</evidence>
<gene>
    <name evidence="1" type="ORF">F2Q68_00006229</name>
</gene>
<comment type="caution">
    <text evidence="1">The sequence shown here is derived from an EMBL/GenBank/DDBJ whole genome shotgun (WGS) entry which is preliminary data.</text>
</comment>
<dbReference type="EMBL" id="QGKW02001660">
    <property type="protein sequence ID" value="KAF2582424.1"/>
    <property type="molecule type" value="Genomic_DNA"/>
</dbReference>
<accession>A0A8S9JK92</accession>
<name>A0A8S9JK92_BRACR</name>
<dbReference type="AlphaFoldDB" id="A0A8S9JK92"/>